<evidence type="ECO:0000313" key="4">
    <source>
        <dbReference type="Proteomes" id="UP000050761"/>
    </source>
</evidence>
<dbReference type="InterPro" id="IPR040676">
    <property type="entry name" value="DUF5641"/>
</dbReference>
<accession>A0A183GTC6</accession>
<dbReference type="WBParaSite" id="HPBE_0002594601-mRNA-1">
    <property type="protein sequence ID" value="HPBE_0002594601-mRNA-1"/>
    <property type="gene ID" value="HPBE_0002594601"/>
</dbReference>
<evidence type="ECO:0000313" key="3">
    <source>
        <dbReference type="EMBL" id="VDP54846.1"/>
    </source>
</evidence>
<dbReference type="PANTHER" id="PTHR47331:SF5">
    <property type="entry name" value="RIBONUCLEASE H"/>
    <property type="match status" value="1"/>
</dbReference>
<gene>
    <name evidence="3" type="ORF">HPBE_LOCUS25945</name>
</gene>
<dbReference type="Pfam" id="PF18701">
    <property type="entry name" value="DUF5641"/>
    <property type="match status" value="1"/>
</dbReference>
<reference evidence="5" key="2">
    <citation type="submission" date="2019-09" db="UniProtKB">
        <authorList>
            <consortium name="WormBaseParasite"/>
        </authorList>
    </citation>
    <scope>IDENTIFICATION</scope>
</reference>
<feature type="compositionally biased region" description="Acidic residues" evidence="1">
    <location>
        <begin position="134"/>
        <end position="147"/>
    </location>
</feature>
<evidence type="ECO:0000313" key="5">
    <source>
        <dbReference type="WBParaSite" id="HPBE_0002594601-mRNA-1"/>
    </source>
</evidence>
<keyword evidence="4" id="KW-1185">Reference proteome</keyword>
<evidence type="ECO:0000259" key="2">
    <source>
        <dbReference type="Pfam" id="PF18701"/>
    </source>
</evidence>
<dbReference type="PANTHER" id="PTHR47331">
    <property type="entry name" value="PHD-TYPE DOMAIN-CONTAINING PROTEIN"/>
    <property type="match status" value="1"/>
</dbReference>
<dbReference type="AlphaFoldDB" id="A0A183GTC6"/>
<reference evidence="3 4" key="1">
    <citation type="submission" date="2018-11" db="EMBL/GenBank/DDBJ databases">
        <authorList>
            <consortium name="Pathogen Informatics"/>
        </authorList>
    </citation>
    <scope>NUCLEOTIDE SEQUENCE [LARGE SCALE GENOMIC DNA]</scope>
</reference>
<protein>
    <submittedName>
        <fullName evidence="5">DUF5641 domain-containing protein</fullName>
    </submittedName>
</protein>
<dbReference type="EMBL" id="UZAH01038893">
    <property type="protein sequence ID" value="VDP54846.1"/>
    <property type="molecule type" value="Genomic_DNA"/>
</dbReference>
<name>A0A183GTC6_HELPZ</name>
<organism evidence="4 5">
    <name type="scientific">Heligmosomoides polygyrus</name>
    <name type="common">Parasitic roundworm</name>
    <dbReference type="NCBI Taxonomy" id="6339"/>
    <lineage>
        <taxon>Eukaryota</taxon>
        <taxon>Metazoa</taxon>
        <taxon>Ecdysozoa</taxon>
        <taxon>Nematoda</taxon>
        <taxon>Chromadorea</taxon>
        <taxon>Rhabditida</taxon>
        <taxon>Rhabditina</taxon>
        <taxon>Rhabditomorpha</taxon>
        <taxon>Strongyloidea</taxon>
        <taxon>Heligmosomidae</taxon>
        <taxon>Heligmosomoides</taxon>
    </lineage>
</organism>
<accession>A0A3P8IHX1</accession>
<evidence type="ECO:0000256" key="1">
    <source>
        <dbReference type="SAM" id="MobiDB-lite"/>
    </source>
</evidence>
<feature type="domain" description="DUF5641" evidence="2">
    <location>
        <begin position="33"/>
        <end position="125"/>
    </location>
</feature>
<proteinExistence type="predicted"/>
<sequence length="195" mass="22700">MPVEDDPDYLPPDKIRALQTRQEVINGLKSSCEATERFWKIWQKQYLTSLREKQKTLLTNRRQGQVIPKTGDVVLICDPVLPRNDWRVARITDVKQETDGFIREVELFTSTHREIRRPVNLIIPLEIESHDAENDSNDQIEDNDDEAQNGKSAAEQVPARYNLRPRRPVNYTEQTINSISTQRPKPLSAKWFCFA</sequence>
<dbReference type="Proteomes" id="UP000050761">
    <property type="component" value="Unassembled WGS sequence"/>
</dbReference>
<feature type="region of interest" description="Disordered" evidence="1">
    <location>
        <begin position="132"/>
        <end position="168"/>
    </location>
</feature>
<dbReference type="OrthoDB" id="5868911at2759"/>